<comment type="caution">
    <text evidence="3">The sequence shown here is derived from an EMBL/GenBank/DDBJ whole genome shotgun (WGS) entry which is preliminary data.</text>
</comment>
<dbReference type="EMBL" id="BAAAEW010000016">
    <property type="protein sequence ID" value="GAA0752788.1"/>
    <property type="molecule type" value="Genomic_DNA"/>
</dbReference>
<dbReference type="RefSeq" id="WP_231012819.1">
    <property type="nucleotide sequence ID" value="NZ_BAAAEW010000016.1"/>
</dbReference>
<dbReference type="InterPro" id="IPR050491">
    <property type="entry name" value="AmpC-like"/>
</dbReference>
<organism evidence="3 4">
    <name type="scientific">Ideonella azotifigens</name>
    <dbReference type="NCBI Taxonomy" id="513160"/>
    <lineage>
        <taxon>Bacteria</taxon>
        <taxon>Pseudomonadati</taxon>
        <taxon>Pseudomonadota</taxon>
        <taxon>Betaproteobacteria</taxon>
        <taxon>Burkholderiales</taxon>
        <taxon>Sphaerotilaceae</taxon>
        <taxon>Ideonella</taxon>
    </lineage>
</organism>
<evidence type="ECO:0000256" key="1">
    <source>
        <dbReference type="SAM" id="SignalP"/>
    </source>
</evidence>
<feature type="domain" description="Beta-lactamase-related" evidence="2">
    <location>
        <begin position="206"/>
        <end position="532"/>
    </location>
</feature>
<dbReference type="InterPro" id="IPR012338">
    <property type="entry name" value="Beta-lactam/transpept-like"/>
</dbReference>
<protein>
    <recommendedName>
        <fullName evidence="2">Beta-lactamase-related domain-containing protein</fullName>
    </recommendedName>
</protein>
<accession>A0ABN1K274</accession>
<reference evidence="3 4" key="1">
    <citation type="journal article" date="2019" name="Int. J. Syst. Evol. Microbiol.">
        <title>The Global Catalogue of Microorganisms (GCM) 10K type strain sequencing project: providing services to taxonomists for standard genome sequencing and annotation.</title>
        <authorList>
            <consortium name="The Broad Institute Genomics Platform"/>
            <consortium name="The Broad Institute Genome Sequencing Center for Infectious Disease"/>
            <person name="Wu L."/>
            <person name="Ma J."/>
        </authorList>
    </citation>
    <scope>NUCLEOTIDE SEQUENCE [LARGE SCALE GENOMIC DNA]</scope>
    <source>
        <strain evidence="3 4">JCM 15503</strain>
    </source>
</reference>
<evidence type="ECO:0000313" key="4">
    <source>
        <dbReference type="Proteomes" id="UP001500279"/>
    </source>
</evidence>
<evidence type="ECO:0000259" key="2">
    <source>
        <dbReference type="Pfam" id="PF00144"/>
    </source>
</evidence>
<evidence type="ECO:0000313" key="3">
    <source>
        <dbReference type="EMBL" id="GAA0752788.1"/>
    </source>
</evidence>
<name>A0ABN1K274_9BURK</name>
<sequence>MRQARTRMLGELTTAAALLLGTVGAGLPQAALAQAAAAAAPLAADTPSTTTAGNRFLAPQGWKLSQRGSATLLEAPEGGSLVVLMDVADAADADAAVAAAWAAYKGSAPWPLRLASPVAAKDGWSERRNLVYQTSPNEERGVSALVQRANGAWTVVIADIANAVGEKRGAQLSQIFGKLLPKGYERESFAGKKAAPLTPERMAMLSQFVQQAMAETRVPGVAFGLVQDGKLVFAGGLGVRALGQPEKVDADTRFQIASNTKAMTTLMLAKLVDQKKMGWDTPATQLLPSFKLGSPETTRQVLVKHLICACTGMPRQDLEWLLEFKDLTPEGAMKLLGTMQPTSGFGELFQYSNPMAAAAGYIGGHVAYPALPIGQAYDQAMQALVFDPLGMRRTTLDYAAAQVGNTAMPHAPDEDGRMVAAERRMNLSIVPMRPAGAGWSTVNDVLKYVSMELAEGKLPDGKTYVSREALLARRAPQVTVSTDLTYGMGLEVNTVYGTPVVHHGGDMIGYHSDMMWLPEHGVGAVVLTNGDLGWVIRSQFRRKLLEVLFDGKPEADAAVATQAKAYYDDLAVERKLLTVPADPAVAAKLAKRYVNAAVGAIEVSRIGNRLHFDFGEFDSDMATRQNPDGTTTLSTLVPGFSGVEFVVGQKGDKRTLTLRDAQHEYVLMAQ</sequence>
<keyword evidence="4" id="KW-1185">Reference proteome</keyword>
<feature type="signal peptide" evidence="1">
    <location>
        <begin position="1"/>
        <end position="33"/>
    </location>
</feature>
<dbReference type="Gene3D" id="3.40.710.10">
    <property type="entry name" value="DD-peptidase/beta-lactamase superfamily"/>
    <property type="match status" value="1"/>
</dbReference>
<keyword evidence="1" id="KW-0732">Signal</keyword>
<proteinExistence type="predicted"/>
<dbReference type="SUPFAM" id="SSF56601">
    <property type="entry name" value="beta-lactamase/transpeptidase-like"/>
    <property type="match status" value="1"/>
</dbReference>
<dbReference type="PANTHER" id="PTHR46825">
    <property type="entry name" value="D-ALANYL-D-ALANINE-CARBOXYPEPTIDASE/ENDOPEPTIDASE AMPH"/>
    <property type="match status" value="1"/>
</dbReference>
<gene>
    <name evidence="3" type="ORF">GCM10009107_26900</name>
</gene>
<dbReference type="PANTHER" id="PTHR46825:SF15">
    <property type="entry name" value="BETA-LACTAMASE-RELATED DOMAIN-CONTAINING PROTEIN"/>
    <property type="match status" value="1"/>
</dbReference>
<feature type="chain" id="PRO_5045273275" description="Beta-lactamase-related domain-containing protein" evidence="1">
    <location>
        <begin position="34"/>
        <end position="670"/>
    </location>
</feature>
<dbReference type="InterPro" id="IPR001466">
    <property type="entry name" value="Beta-lactam-related"/>
</dbReference>
<dbReference type="Pfam" id="PF00144">
    <property type="entry name" value="Beta-lactamase"/>
    <property type="match status" value="1"/>
</dbReference>
<dbReference type="Proteomes" id="UP001500279">
    <property type="component" value="Unassembled WGS sequence"/>
</dbReference>